<dbReference type="WBParaSite" id="Minc3s03811g34879">
    <property type="protein sequence ID" value="Minc3s03811g34879"/>
    <property type="gene ID" value="Minc3s03811g34879"/>
</dbReference>
<dbReference type="InterPro" id="IPR003593">
    <property type="entry name" value="AAA+_ATPase"/>
</dbReference>
<accession>A0A914N3S7</accession>
<dbReference type="SUPFAM" id="SSF52540">
    <property type="entry name" value="P-loop containing nucleoside triphosphate hydrolases"/>
    <property type="match status" value="1"/>
</dbReference>
<feature type="region of interest" description="Disordered" evidence="1">
    <location>
        <begin position="129"/>
        <end position="152"/>
    </location>
</feature>
<keyword evidence="3" id="KW-1185">Reference proteome</keyword>
<dbReference type="Proteomes" id="UP000887563">
    <property type="component" value="Unplaced"/>
</dbReference>
<evidence type="ECO:0000259" key="2">
    <source>
        <dbReference type="SMART" id="SM00382"/>
    </source>
</evidence>
<dbReference type="AlphaFoldDB" id="A0A914N3S7"/>
<evidence type="ECO:0000256" key="1">
    <source>
        <dbReference type="SAM" id="MobiDB-lite"/>
    </source>
</evidence>
<dbReference type="SMART" id="SM00382">
    <property type="entry name" value="AAA"/>
    <property type="match status" value="1"/>
</dbReference>
<evidence type="ECO:0000313" key="4">
    <source>
        <dbReference type="WBParaSite" id="Minc3s03811g34879"/>
    </source>
</evidence>
<feature type="domain" description="AAA+ ATPase" evidence="2">
    <location>
        <begin position="225"/>
        <end position="359"/>
    </location>
</feature>
<dbReference type="InterPro" id="IPR027417">
    <property type="entry name" value="P-loop_NTPase"/>
</dbReference>
<sequence>MNNNKILTRQILPEVEISINLNGITISSDRLTPSRFVAYDIGGKCRECKSTEVELDFVVTKDGITIYCTRISGTRYVPFDSTYELPGICFFRIKNKGRVFNIPYGSVKPQPPLQTQQQIQTATLNNQTTISAKQSKPKQPINSQKPTKHTNENILKETNEENKENVLLNEFFDSLDAATTGIPSQIDKMNNLKKHATEMEEEEMAAIEALYNIPPFSDKDLKFKIPFGMIISGPSSSGKSTLLLKFISEASDLINPKPKSILYCFGEMSNIVPILQKSGVSVYSGVPPEDLIKKYQKPLLLILDDLLMTIDEKYLSELFTKKSHHQNFAIVFVTQNLFERKIKVARQNAQYIIIMRSPNSVLSVRNIGVQLFPRKLDYFLDAYRQATNKPFGYLVIDMHASSDPGLRLRTILAKTKSQRKLQRMLRLSNTNQLLAITEICLNIIKARLRLTNFQKKRLLPYADFVRKMSRVRSEHGARKILNQKGGGIGTFAALLTPVLIELAKSLGSSIKSDK</sequence>
<name>A0A914N3S7_MELIC</name>
<proteinExistence type="predicted"/>
<organism evidence="3 4">
    <name type="scientific">Meloidogyne incognita</name>
    <name type="common">Southern root-knot nematode worm</name>
    <name type="synonym">Oxyuris incognita</name>
    <dbReference type="NCBI Taxonomy" id="6306"/>
    <lineage>
        <taxon>Eukaryota</taxon>
        <taxon>Metazoa</taxon>
        <taxon>Ecdysozoa</taxon>
        <taxon>Nematoda</taxon>
        <taxon>Chromadorea</taxon>
        <taxon>Rhabditida</taxon>
        <taxon>Tylenchina</taxon>
        <taxon>Tylenchomorpha</taxon>
        <taxon>Tylenchoidea</taxon>
        <taxon>Meloidogynidae</taxon>
        <taxon>Meloidogyninae</taxon>
        <taxon>Meloidogyne</taxon>
        <taxon>Meloidogyne incognita group</taxon>
    </lineage>
</organism>
<evidence type="ECO:0000313" key="3">
    <source>
        <dbReference type="Proteomes" id="UP000887563"/>
    </source>
</evidence>
<reference evidence="4" key="1">
    <citation type="submission" date="2022-11" db="UniProtKB">
        <authorList>
            <consortium name="WormBaseParasite"/>
        </authorList>
    </citation>
    <scope>IDENTIFICATION</scope>
</reference>
<protein>
    <submittedName>
        <fullName evidence="4">AAA+ ATPase domain-containing protein</fullName>
    </submittedName>
</protein>